<evidence type="ECO:0000256" key="1">
    <source>
        <dbReference type="ARBA" id="ARBA00008791"/>
    </source>
</evidence>
<gene>
    <name evidence="3" type="ORF">H8D96_14795</name>
</gene>
<accession>A0A8J6TLE0</accession>
<dbReference type="EMBL" id="JACNIG010000277">
    <property type="protein sequence ID" value="MBC8433174.1"/>
    <property type="molecule type" value="Genomic_DNA"/>
</dbReference>
<reference evidence="3 4" key="1">
    <citation type="submission" date="2020-08" db="EMBL/GenBank/DDBJ databases">
        <title>Bridging the membrane lipid divide: bacteria of the FCB group superphylum have the potential to synthesize archaeal ether lipids.</title>
        <authorList>
            <person name="Villanueva L."/>
            <person name="Von Meijenfeldt F.A.B."/>
            <person name="Westbye A.B."/>
            <person name="Yadav S."/>
            <person name="Hopmans E.C."/>
            <person name="Dutilh B.E."/>
            <person name="Sinninghe Damste J.S."/>
        </authorList>
    </citation>
    <scope>NUCLEOTIDE SEQUENCE [LARGE SCALE GENOMIC DNA]</scope>
    <source>
        <strain evidence="3">NIOZ-UU17</strain>
    </source>
</reference>
<protein>
    <submittedName>
        <fullName evidence="3">Universal stress protein</fullName>
    </submittedName>
</protein>
<dbReference type="PRINTS" id="PR01438">
    <property type="entry name" value="UNVRSLSTRESS"/>
</dbReference>
<dbReference type="CDD" id="cd00293">
    <property type="entry name" value="USP-like"/>
    <property type="match status" value="2"/>
</dbReference>
<feature type="domain" description="UspA" evidence="2">
    <location>
        <begin position="164"/>
        <end position="297"/>
    </location>
</feature>
<dbReference type="AlphaFoldDB" id="A0A8J6TLE0"/>
<dbReference type="Pfam" id="PF00582">
    <property type="entry name" value="Usp"/>
    <property type="match status" value="2"/>
</dbReference>
<evidence type="ECO:0000259" key="2">
    <source>
        <dbReference type="Pfam" id="PF00582"/>
    </source>
</evidence>
<dbReference type="InterPro" id="IPR006016">
    <property type="entry name" value="UspA"/>
</dbReference>
<organism evidence="3 4">
    <name type="scientific">Candidatus Desulfatibia vada</name>
    <dbReference type="NCBI Taxonomy" id="2841696"/>
    <lineage>
        <taxon>Bacteria</taxon>
        <taxon>Pseudomonadati</taxon>
        <taxon>Thermodesulfobacteriota</taxon>
        <taxon>Desulfobacteria</taxon>
        <taxon>Desulfobacterales</taxon>
        <taxon>Desulfobacterales incertae sedis</taxon>
        <taxon>Candidatus Desulfatibia</taxon>
    </lineage>
</organism>
<sequence length="298" mass="33467">MVKHPKKILLAVDSSSQAYEAVRYISRLLPPERTKTVLFNVMTKIPDCFWDIEEEPANRQKEDVVSAWELEQNKDDREFMEKVRRLFLDRNFPEDAISIKIQQKKVGIARDIVLESRNDYDGVVVGRWGTNMLKDFLCGSIANKLIERLTHVPICVVGGTPKIGKILVALDASEGAMRALDYIAAMVDGPDWKFTLFHAMRDLDRKGLQKAEKSISSVFEAASDHLEKAGFKRNQITTRTVANVPSRAGALIVEALNGEYGTIVVGRRGLSCVEEFTMGRVSNKVLQMARTIAVWVVA</sequence>
<proteinExistence type="inferred from homology"/>
<evidence type="ECO:0000313" key="3">
    <source>
        <dbReference type="EMBL" id="MBC8433174.1"/>
    </source>
</evidence>
<dbReference type="SUPFAM" id="SSF52402">
    <property type="entry name" value="Adenine nucleotide alpha hydrolases-like"/>
    <property type="match status" value="2"/>
</dbReference>
<comment type="similarity">
    <text evidence="1">Belongs to the universal stress protein A family.</text>
</comment>
<dbReference type="PANTHER" id="PTHR46268:SF6">
    <property type="entry name" value="UNIVERSAL STRESS PROTEIN UP12"/>
    <property type="match status" value="1"/>
</dbReference>
<dbReference type="Gene3D" id="3.40.50.12370">
    <property type="match status" value="1"/>
</dbReference>
<dbReference type="PANTHER" id="PTHR46268">
    <property type="entry name" value="STRESS RESPONSE PROTEIN NHAX"/>
    <property type="match status" value="1"/>
</dbReference>
<comment type="caution">
    <text evidence="3">The sequence shown here is derived from an EMBL/GenBank/DDBJ whole genome shotgun (WGS) entry which is preliminary data.</text>
</comment>
<evidence type="ECO:0000313" key="4">
    <source>
        <dbReference type="Proteomes" id="UP000605201"/>
    </source>
</evidence>
<name>A0A8J6TLE0_9BACT</name>
<dbReference type="Proteomes" id="UP000605201">
    <property type="component" value="Unassembled WGS sequence"/>
</dbReference>
<feature type="domain" description="UspA" evidence="2">
    <location>
        <begin position="6"/>
        <end position="150"/>
    </location>
</feature>
<dbReference type="InterPro" id="IPR006015">
    <property type="entry name" value="Universal_stress_UspA"/>
</dbReference>